<sequence>MTEKLEMSWRSIWCRRKLRKSIEHCIHFNHFVYMLTRTSTDRVGENVTGCSLGKMTDSDLGRTCGQLGDIGQHIGAQTTIEQIFVPIWDSNVVHMETSTMYEDVIRQVRSHSENVWARRYKGDDLALHCTRAGDKCVKQSALPLDIKRFIFFGFFIRK</sequence>
<protein>
    <submittedName>
        <fullName evidence="1">Uncharacterized protein</fullName>
    </submittedName>
</protein>
<evidence type="ECO:0000313" key="1">
    <source>
        <dbReference type="EMBL" id="KAL0379254.1"/>
    </source>
</evidence>
<reference evidence="1" key="1">
    <citation type="submission" date="2020-06" db="EMBL/GenBank/DDBJ databases">
        <authorList>
            <person name="Li T."/>
            <person name="Hu X."/>
            <person name="Zhang T."/>
            <person name="Song X."/>
            <person name="Zhang H."/>
            <person name="Dai N."/>
            <person name="Sheng W."/>
            <person name="Hou X."/>
            <person name="Wei L."/>
        </authorList>
    </citation>
    <scope>NUCLEOTIDE SEQUENCE</scope>
    <source>
        <strain evidence="1">G02</strain>
        <tissue evidence="1">Leaf</tissue>
    </source>
</reference>
<organism evidence="1">
    <name type="scientific">Sesamum radiatum</name>
    <name type="common">Black benniseed</name>
    <dbReference type="NCBI Taxonomy" id="300843"/>
    <lineage>
        <taxon>Eukaryota</taxon>
        <taxon>Viridiplantae</taxon>
        <taxon>Streptophyta</taxon>
        <taxon>Embryophyta</taxon>
        <taxon>Tracheophyta</taxon>
        <taxon>Spermatophyta</taxon>
        <taxon>Magnoliopsida</taxon>
        <taxon>eudicotyledons</taxon>
        <taxon>Gunneridae</taxon>
        <taxon>Pentapetalae</taxon>
        <taxon>asterids</taxon>
        <taxon>lamiids</taxon>
        <taxon>Lamiales</taxon>
        <taxon>Pedaliaceae</taxon>
        <taxon>Sesamum</taxon>
    </lineage>
</organism>
<proteinExistence type="predicted"/>
<name>A0AAW2RGR8_SESRA</name>
<reference evidence="1" key="2">
    <citation type="journal article" date="2024" name="Plant">
        <title>Genomic evolution and insights into agronomic trait innovations of Sesamum species.</title>
        <authorList>
            <person name="Miao H."/>
            <person name="Wang L."/>
            <person name="Qu L."/>
            <person name="Liu H."/>
            <person name="Sun Y."/>
            <person name="Le M."/>
            <person name="Wang Q."/>
            <person name="Wei S."/>
            <person name="Zheng Y."/>
            <person name="Lin W."/>
            <person name="Duan Y."/>
            <person name="Cao H."/>
            <person name="Xiong S."/>
            <person name="Wang X."/>
            <person name="Wei L."/>
            <person name="Li C."/>
            <person name="Ma Q."/>
            <person name="Ju M."/>
            <person name="Zhao R."/>
            <person name="Li G."/>
            <person name="Mu C."/>
            <person name="Tian Q."/>
            <person name="Mei H."/>
            <person name="Zhang T."/>
            <person name="Gao T."/>
            <person name="Zhang H."/>
        </authorList>
    </citation>
    <scope>NUCLEOTIDE SEQUENCE</scope>
    <source>
        <strain evidence="1">G02</strain>
    </source>
</reference>
<gene>
    <name evidence="1" type="ORF">Sradi_3230900</name>
</gene>
<accession>A0AAW2RGR8</accession>
<comment type="caution">
    <text evidence="1">The sequence shown here is derived from an EMBL/GenBank/DDBJ whole genome shotgun (WGS) entry which is preliminary data.</text>
</comment>
<dbReference type="EMBL" id="JACGWJ010000013">
    <property type="protein sequence ID" value="KAL0379254.1"/>
    <property type="molecule type" value="Genomic_DNA"/>
</dbReference>
<dbReference type="AlphaFoldDB" id="A0AAW2RGR8"/>